<reference evidence="1 2" key="1">
    <citation type="submission" date="2020-07" db="EMBL/GenBank/DDBJ databases">
        <title>Complete genome sequence analysis of Acidithiobacillus ferrivorans XJFY6S-08 reveals extreme environmental adaptation to alpine acid mine drainage.</title>
        <authorList>
            <person name="Yan L."/>
            <person name="Ni Y."/>
        </authorList>
    </citation>
    <scope>NUCLEOTIDE SEQUENCE [LARGE SCALE GENOMIC DNA]</scope>
    <source>
        <strain evidence="1 2">XJFY6S-08</strain>
    </source>
</reference>
<evidence type="ECO:0000313" key="2">
    <source>
        <dbReference type="Proteomes" id="UP000595420"/>
    </source>
</evidence>
<dbReference type="EMBL" id="CP059488">
    <property type="protein sequence ID" value="QQD72096.1"/>
    <property type="molecule type" value="Genomic_DNA"/>
</dbReference>
<dbReference type="Proteomes" id="UP000595420">
    <property type="component" value="Chromosome"/>
</dbReference>
<organism evidence="1 2">
    <name type="scientific">Acidithiobacillus ferrivorans</name>
    <dbReference type="NCBI Taxonomy" id="160808"/>
    <lineage>
        <taxon>Bacteria</taxon>
        <taxon>Pseudomonadati</taxon>
        <taxon>Pseudomonadota</taxon>
        <taxon>Acidithiobacillia</taxon>
        <taxon>Acidithiobacillales</taxon>
        <taxon>Acidithiobacillaceae</taxon>
        <taxon>Acidithiobacillus</taxon>
    </lineage>
</organism>
<name>A0A7T4WCH7_9PROT</name>
<evidence type="ECO:0000313" key="1">
    <source>
        <dbReference type="EMBL" id="QQD72096.1"/>
    </source>
</evidence>
<proteinExistence type="predicted"/>
<protein>
    <submittedName>
        <fullName evidence="1">Uncharacterized protein</fullName>
    </submittedName>
</protein>
<accession>A0A7T4WCH7</accession>
<gene>
    <name evidence="1" type="ORF">H2515_11810</name>
</gene>
<sequence>MNLESNLQGMQLLTYSSTTWRRNEATPDTVRRSCRRDDVIRHTSMPEVLQGHYQSGAGADTGAVQGRSSHCLHTLLAQAFS</sequence>
<dbReference type="RefSeq" id="WP_198660231.1">
    <property type="nucleotide sequence ID" value="NZ_CP059488.1"/>
</dbReference>
<dbReference type="AlphaFoldDB" id="A0A7T4WCH7"/>